<keyword evidence="9" id="KW-1185">Reference proteome</keyword>
<evidence type="ECO:0000313" key="9">
    <source>
        <dbReference type="Proteomes" id="UP000014463"/>
    </source>
</evidence>
<dbReference type="InterPro" id="IPR013517">
    <property type="entry name" value="FG-GAP"/>
</dbReference>
<feature type="domain" description="Insecticide toxin TcdB middle/C-terminal" evidence="6">
    <location>
        <begin position="919"/>
        <end position="1031"/>
    </location>
</feature>
<evidence type="ECO:0000256" key="4">
    <source>
        <dbReference type="ARBA" id="ARBA00023026"/>
    </source>
</evidence>
<reference evidence="8 9" key="1">
    <citation type="journal article" date="2013" name="Genome Announc.">
        <title>Draft genome sequence of the moderately halophilic gammaproteobacterium Halomonas anticariensis FP35.</title>
        <authorList>
            <person name="Tahrioui A."/>
            <person name="Quesada E."/>
            <person name="Llamas I."/>
        </authorList>
    </citation>
    <scope>NUCLEOTIDE SEQUENCE [LARGE SCALE GENOMIC DNA]</scope>
    <source>
        <strain evidence="9">DSM 16096 / CECT 5854 / LMG 22089 / FP35</strain>
    </source>
</reference>
<dbReference type="eggNOG" id="COG3209">
    <property type="taxonomic scope" value="Bacteria"/>
</dbReference>
<dbReference type="Pfam" id="PF13517">
    <property type="entry name" value="FG-GAP_3"/>
    <property type="match status" value="1"/>
</dbReference>
<keyword evidence="2" id="KW-0964">Secreted</keyword>
<dbReference type="PANTHER" id="PTHR32305:SF15">
    <property type="entry name" value="PROTEIN RHSA-RELATED"/>
    <property type="match status" value="1"/>
</dbReference>
<dbReference type="InterPro" id="IPR003284">
    <property type="entry name" value="Sal_SpvB"/>
</dbReference>
<dbReference type="NCBIfam" id="TIGR03696">
    <property type="entry name" value="Rhs_assc_core"/>
    <property type="match status" value="1"/>
</dbReference>
<evidence type="ECO:0000256" key="2">
    <source>
        <dbReference type="ARBA" id="ARBA00022525"/>
    </source>
</evidence>
<comment type="subcellular location">
    <subcellularLocation>
        <location evidence="1">Secreted</location>
    </subcellularLocation>
</comment>
<dbReference type="InterPro" id="IPR050708">
    <property type="entry name" value="T6SS_VgrG/RHS"/>
</dbReference>
<evidence type="ECO:0000256" key="3">
    <source>
        <dbReference type="ARBA" id="ARBA00022729"/>
    </source>
</evidence>
<dbReference type="OrthoDB" id="9815414at2"/>
<organism evidence="8 9">
    <name type="scientific">Litchfieldella anticariensis (strain DSM 16096 / CECT 5854 / CIP 108499 / LMG 22089 / FP35)</name>
    <name type="common">Halomonas anticariensis</name>
    <dbReference type="NCBI Taxonomy" id="1121939"/>
    <lineage>
        <taxon>Bacteria</taxon>
        <taxon>Pseudomonadati</taxon>
        <taxon>Pseudomonadota</taxon>
        <taxon>Gammaproteobacteria</taxon>
        <taxon>Oceanospirillales</taxon>
        <taxon>Halomonadaceae</taxon>
        <taxon>Litchfieldella</taxon>
    </lineage>
</organism>
<dbReference type="Gene3D" id="2.180.10.10">
    <property type="entry name" value="RHS repeat-associated core"/>
    <property type="match status" value="1"/>
</dbReference>
<protein>
    <recommendedName>
        <fullName evidence="10">Toxin</fullName>
    </recommendedName>
</protein>
<evidence type="ECO:0000259" key="6">
    <source>
        <dbReference type="Pfam" id="PF12255"/>
    </source>
</evidence>
<dbReference type="RefSeq" id="WP_016417461.1">
    <property type="nucleotide sequence ID" value="NZ_AUAB01000011.1"/>
</dbReference>
<keyword evidence="4" id="KW-0843">Virulence</keyword>
<feature type="compositionally biased region" description="Basic residues" evidence="5">
    <location>
        <begin position="2351"/>
        <end position="2370"/>
    </location>
</feature>
<dbReference type="GO" id="GO:0005576">
    <property type="term" value="C:extracellular region"/>
    <property type="evidence" value="ECO:0007669"/>
    <property type="project" value="UniProtKB-SubCell"/>
</dbReference>
<feature type="region of interest" description="Disordered" evidence="5">
    <location>
        <begin position="2315"/>
        <end position="2370"/>
    </location>
</feature>
<sequence>MDMQEGSEPPDQGPFSIEGGLSELKTIEIPSIELPQGGGAIRGVDEKLAVNAVNGTASFSFPLPVAPARGVTPQLQLSYSSGGGNSVFGLGWNTNLQTIKRKANRELPRYEDLTDSDTYLFAGAEDLVPEFAKEPSGEFLQNPDGSYVTRERDSQDGQFRIRCYRPRIEGLFARIERWIHKTTLETRWRVINRDNITILLGWSAASRLSDPSDDRKVFEWLPEFIFDDLGNCCHYLYREEDDTGFDATLPHNANRRRGGKLTYTNRYLTDIFYGNRAVYAGFGEPFPDTSSYMFHTAFDYGEYDLNSPYAKTGSWTQRPDAFSDNKPGFEVRTNRLCRRVLLFHRFDELPGGSALVRSLDFEHDSNGEQGFTFLRRIISRGYIKDVNGDYSSKQLPPLEFSYQQHAWSRTVQSVAADEVVNAPAGLAANYQLTDLYSEGLSGILAEQAGNWYYKRNLGGGRFEAAKAVSPQPAVRVANSNWKLLDLDADGSKQLANFRPHVQGYFELGTPPKEPGFKAFQQLAQVDHRDPHTRLLDLTGDGKPDILISEDHAFTWYESKGREGFAAARKTPKVFDEDAGPAIVFADSKESIFIADMDGDGLSDIVRIRASEVCYWPNLGYGRFGAKVAMDSPPSFDAPDAFNPVYVRLGDISGSGTTDIVYLGQNKASCWLNLSGNGFAATPFDIHFFPEIHNLAHVTVADLLGTGTMCLVWSSPLSKDAPAPLRYIDLVDSLKPHLMTGYSNSMGKEVSLEYTPSTRFYIQDEQAGRPWATQLHFPVHCLSRIETTDRITGHRFVSHYHYAHGYYDHAEREFRGFGMVEQTDSEHFEHWVKGGSNNVVEQELHQEPVVTRQWFHTGAFLQGAGILNQFADDYWYAEMARQGFPTAHNERDLPEAQLIAAPNLDPTQLDHLSGLEHRQAVRACKGMALRSEVFARDAPTSGASPAELQAELTPYAVETSNCVIELLQPMGQNEYAVFAVRQREAISYAYERDTADPRVAHSLNLSFDEYGNPLESVTVMYGRKVADPSLPVAPRTAQARTSITYKVMGFSNAIDTDDIHRLPLPSEERTYELRGVSASGDYYAPGDFAGAAQATDVPYSHKHNDPLPGAAEKRLIEHLRTTYYRDDLSGPLPLHQSGARALPFETFQLAYTPDLLSDIFGSKVNAATMAAGSYVHSEGDDNWWVRSGRTEFLQGGETTAAAAARFFTPVAYRDPLGAVTTVSYLAAFTFLEATEDALGNRVTVEQFDFRTLSPRRLRDPNNNVSESLSDELGMVKVSAVFGKGGEADDLSGQQAQTSAAETATIDSFFNAADSNQLVTHGQSLLGHATTRYVYDLDAFQNSGKPSVTATIVREQHFQQNNHSPIQISFNYYAGLGEVAMKKTQAEPGLAKQLTIHPDDTVTVTEIDTSPNLRWLGTGRIVVNNKGNPVKKYEPYFSTNHHFEDHPQLVETGVTPLFFYDALGREIRMELPDGTFSKTEFTAWQQATYDPGDTVMDSRWHNDRVNHSINAELSAEGKDPLKEAAAATASETYHDTPSVQHLDPLGRAVLQVQHNRFNGSEDFLLARGELDIEGNLLQVVDPRDNVVATYKYSILGVDAYQHLLDSGQRWLLEDIDGKPLRSWDERGHEFQYQYDILARPIQSRVIGGDGPQPLDHIFERIFYGESEPGPETNNLRGRVVRYYDTGGLAEVQNYDFKGQPINNHRRLFADYKTLPNWTNANLATDLEPDVLTSTTVRDALGRPIQTTAPDGSVELITYNPAGLLESKQLQHSGGPLQTLISNIDYNEKGQRLRLELGNGVVTHYQYDSHNFNLLRISSRTAGNQLLQDLHFTYDATGNVTHIQDSAVPLQFFNNQFISGLSTYTYDAIYRLREATGRENNATLSFAANDNWNDQAYLHALNNGDPAVTRNYTQSYAYDLAGNLLQLKHQAGGNSWTRDYHYQGTSNRLLSTSVAGQNYLYGHHTSHGFITRMPHLEELAWNFKEKLIRSIRQKVLTGTPETTYYQYSADGERIRKITELAAAAGQQPQQKEERIYLGNYERYRKLSGQDSGLIRHSLSVVDDHGRIALIDTRNDVDDGTLPRLVRYQLANHLNSVSLEVDDNAQTISYEEYHPFGTTAYRVVNKAINAAAKRYRYVGMERDEETGLSYHSARYYVPWLGRWLSADPSGIGDALNAYQYAKNNPASLRDINGHESDEQKAARMFEEFLIDQGVNYRKEVPFRVKVGNDWVEGRADFFVETNKGWEPVEMKGKANSRWTKAQKKYLPALQAGAEFETIGTSKFKSKVTGSGGGKVFNVHTVAKGKFQFQKLFTSTVIKRPQGDPSKGERITITRDRDGNVVERTSEPHTATGTRSKPKAKTRTRVHSPRAKTPRVKAKGPLGLLIGGATAIGVFAYTGDAYAASQSVNPAAETTDAAVEGGDAGDVAWGVTKDVWYWTPPGWVHGTAETLWDLNQAAMDASHFPVPEGFTEQMVKEGRNPFCAVCHDSRGPGSESYRRQQEVEQMFQGTESMINDAETRRALIEYIETLDQ</sequence>
<dbReference type="STRING" id="1121939.L861_16525"/>
<keyword evidence="3" id="KW-0732">Signal</keyword>
<dbReference type="InterPro" id="IPR028994">
    <property type="entry name" value="Integrin_alpha_N"/>
</dbReference>
<feature type="compositionally biased region" description="Basic and acidic residues" evidence="5">
    <location>
        <begin position="2321"/>
        <end position="2342"/>
    </location>
</feature>
<feature type="domain" description="Insecticide toxin TcdB middle/N-terminal" evidence="7">
    <location>
        <begin position="696"/>
        <end position="825"/>
    </location>
</feature>
<dbReference type="InterPro" id="IPR022385">
    <property type="entry name" value="Rhs_assc_core"/>
</dbReference>
<accession>S2KMC0</accession>
<dbReference type="Pfam" id="PF03534">
    <property type="entry name" value="SpvB"/>
    <property type="match status" value="1"/>
</dbReference>
<dbReference type="PATRIC" id="fig|1121939.11.peg.2945"/>
<dbReference type="PANTHER" id="PTHR32305">
    <property type="match status" value="1"/>
</dbReference>
<evidence type="ECO:0000256" key="1">
    <source>
        <dbReference type="ARBA" id="ARBA00004613"/>
    </source>
</evidence>
<proteinExistence type="predicted"/>
<dbReference type="SUPFAM" id="SSF69318">
    <property type="entry name" value="Integrin alpha N-terminal domain"/>
    <property type="match status" value="1"/>
</dbReference>
<dbReference type="EMBL" id="ASTJ01000033">
    <property type="protein sequence ID" value="EPC01623.1"/>
    <property type="molecule type" value="Genomic_DNA"/>
</dbReference>
<dbReference type="Pfam" id="PF12255">
    <property type="entry name" value="TcdB_toxin_midC"/>
    <property type="match status" value="1"/>
</dbReference>
<dbReference type="Pfam" id="PF12256">
    <property type="entry name" value="TcdB_toxin_midN"/>
    <property type="match status" value="1"/>
</dbReference>
<evidence type="ECO:0000256" key="5">
    <source>
        <dbReference type="SAM" id="MobiDB-lite"/>
    </source>
</evidence>
<evidence type="ECO:0000259" key="7">
    <source>
        <dbReference type="Pfam" id="PF12256"/>
    </source>
</evidence>
<dbReference type="GO" id="GO:0005737">
    <property type="term" value="C:cytoplasm"/>
    <property type="evidence" value="ECO:0007669"/>
    <property type="project" value="InterPro"/>
</dbReference>
<gene>
    <name evidence="8" type="ORF">L861_16525</name>
</gene>
<dbReference type="InterPro" id="IPR022044">
    <property type="entry name" value="TcdB_toxin_mid/C"/>
</dbReference>
<comment type="caution">
    <text evidence="8">The sequence shown here is derived from an EMBL/GenBank/DDBJ whole genome shotgun (WGS) entry which is preliminary data.</text>
</comment>
<name>S2KMC0_LITA3</name>
<dbReference type="PRINTS" id="PR01341">
    <property type="entry name" value="SALSPVBPROT"/>
</dbReference>
<dbReference type="InterPro" id="IPR022045">
    <property type="entry name" value="TcdB_toxin_mid/N"/>
</dbReference>
<evidence type="ECO:0000313" key="8">
    <source>
        <dbReference type="EMBL" id="EPC01623.1"/>
    </source>
</evidence>
<evidence type="ECO:0008006" key="10">
    <source>
        <dbReference type="Google" id="ProtNLM"/>
    </source>
</evidence>
<dbReference type="Proteomes" id="UP000014463">
    <property type="component" value="Unassembled WGS sequence"/>
</dbReference>